<sequence length="177" mass="18525">MAFLRCPSRARVVLPLALLLASLPGAPVLRAQDLVGCQLVDGTLQCVPGVTADPQQQIQLLRQQIAGDQRIEGAVEQRIAGLDQLLLQGEAMQGALLQATAAAEGLASLPPSAFHWYRLSPGQLQWQLIQGASGPTYALTPDDVASRVMVVVAVPTPGGSQRSVSQVVGPIAPRPGN</sequence>
<dbReference type="Pfam" id="PF16709">
    <property type="entry name" value="SCAB-Ig"/>
    <property type="match status" value="1"/>
</dbReference>
<feature type="chain" id="PRO_5046630095" description="Stomatal closure-related actin-binding protein Ig domain-containing protein" evidence="1">
    <location>
        <begin position="32"/>
        <end position="177"/>
    </location>
</feature>
<name>A0ABU5RW48_9CYAN</name>
<reference evidence="3 4" key="1">
    <citation type="submission" date="2023-12" db="EMBL/GenBank/DDBJ databases">
        <title>Baltic Sea Cyanobacteria.</title>
        <authorList>
            <person name="Delbaje E."/>
            <person name="Fewer D.P."/>
            <person name="Shishido T.K."/>
        </authorList>
    </citation>
    <scope>NUCLEOTIDE SEQUENCE [LARGE SCALE GENOMIC DNA]</scope>
    <source>
        <strain evidence="3 4">UHCC 0139</strain>
    </source>
</reference>
<proteinExistence type="predicted"/>
<keyword evidence="1" id="KW-0732">Signal</keyword>
<comment type="caution">
    <text evidence="3">The sequence shown here is derived from an EMBL/GenBank/DDBJ whole genome shotgun (WGS) entry which is preliminary data.</text>
</comment>
<dbReference type="Proteomes" id="UP001304461">
    <property type="component" value="Unassembled WGS sequence"/>
</dbReference>
<evidence type="ECO:0000259" key="2">
    <source>
        <dbReference type="Pfam" id="PF16709"/>
    </source>
</evidence>
<protein>
    <recommendedName>
        <fullName evidence="2">Stomatal closure-related actin-binding protein Ig domain-containing protein</fullName>
    </recommendedName>
</protein>
<feature type="signal peptide" evidence="1">
    <location>
        <begin position="1"/>
        <end position="31"/>
    </location>
</feature>
<organism evidence="3 4">
    <name type="scientific">Cyanobium gracile UHCC 0139</name>
    <dbReference type="NCBI Taxonomy" id="3110308"/>
    <lineage>
        <taxon>Bacteria</taxon>
        <taxon>Bacillati</taxon>
        <taxon>Cyanobacteriota</taxon>
        <taxon>Cyanophyceae</taxon>
        <taxon>Synechococcales</taxon>
        <taxon>Prochlorococcaceae</taxon>
        <taxon>Cyanobium</taxon>
    </lineage>
</organism>
<accession>A0ABU5RW48</accession>
<evidence type="ECO:0000256" key="1">
    <source>
        <dbReference type="SAM" id="SignalP"/>
    </source>
</evidence>
<dbReference type="Gene3D" id="2.60.40.2700">
    <property type="match status" value="1"/>
</dbReference>
<dbReference type="InterPro" id="IPR032015">
    <property type="entry name" value="SCAB-Ig"/>
</dbReference>
<dbReference type="RefSeq" id="WP_323305976.1">
    <property type="nucleotide sequence ID" value="NZ_JAYGHX010000007.1"/>
</dbReference>
<gene>
    <name evidence="3" type="ORF">VB738_12155</name>
</gene>
<evidence type="ECO:0000313" key="4">
    <source>
        <dbReference type="Proteomes" id="UP001304461"/>
    </source>
</evidence>
<evidence type="ECO:0000313" key="3">
    <source>
        <dbReference type="EMBL" id="MEA5392010.1"/>
    </source>
</evidence>
<feature type="domain" description="Stomatal closure-related actin-binding protein Ig" evidence="2">
    <location>
        <begin position="87"/>
        <end position="176"/>
    </location>
</feature>
<dbReference type="EMBL" id="JAYGHX010000007">
    <property type="protein sequence ID" value="MEA5392010.1"/>
    <property type="molecule type" value="Genomic_DNA"/>
</dbReference>
<keyword evidence="4" id="KW-1185">Reference proteome</keyword>